<evidence type="ECO:0000256" key="2">
    <source>
        <dbReference type="ARBA" id="ARBA00023015"/>
    </source>
</evidence>
<protein>
    <submittedName>
        <fullName evidence="8">RNA polymerase sigma factor</fullName>
    </submittedName>
</protein>
<dbReference type="GO" id="GO:0003677">
    <property type="term" value="F:DNA binding"/>
    <property type="evidence" value="ECO:0007669"/>
    <property type="project" value="UniProtKB-KW"/>
</dbReference>
<evidence type="ECO:0000256" key="4">
    <source>
        <dbReference type="ARBA" id="ARBA00023125"/>
    </source>
</evidence>
<evidence type="ECO:0000256" key="1">
    <source>
        <dbReference type="ARBA" id="ARBA00010641"/>
    </source>
</evidence>
<evidence type="ECO:0000259" key="6">
    <source>
        <dbReference type="Pfam" id="PF04542"/>
    </source>
</evidence>
<dbReference type="CDD" id="cd06171">
    <property type="entry name" value="Sigma70_r4"/>
    <property type="match status" value="1"/>
</dbReference>
<dbReference type="InterPro" id="IPR007627">
    <property type="entry name" value="RNA_pol_sigma70_r2"/>
</dbReference>
<keyword evidence="4" id="KW-0238">DNA-binding</keyword>
<keyword evidence="5" id="KW-0804">Transcription</keyword>
<dbReference type="Gene3D" id="1.10.10.10">
    <property type="entry name" value="Winged helix-like DNA-binding domain superfamily/Winged helix DNA-binding domain"/>
    <property type="match status" value="1"/>
</dbReference>
<dbReference type="GO" id="GO:0016987">
    <property type="term" value="F:sigma factor activity"/>
    <property type="evidence" value="ECO:0007669"/>
    <property type="project" value="UniProtKB-KW"/>
</dbReference>
<reference evidence="8 9" key="1">
    <citation type="submission" date="2020-04" db="EMBL/GenBank/DDBJ databases">
        <title>Metagenomic profiling of ammonia- and methane-oxidizing microorganisms in a Dutch drinking water treatment plant.</title>
        <authorList>
            <person name="Poghosyan L."/>
            <person name="Leucker S."/>
        </authorList>
    </citation>
    <scope>NUCLEOTIDE SEQUENCE [LARGE SCALE GENOMIC DNA]</scope>
    <source>
        <strain evidence="8">S-RSF-IL-03</strain>
    </source>
</reference>
<feature type="domain" description="RNA polymerase sigma-70 region 2" evidence="6">
    <location>
        <begin position="17"/>
        <end position="84"/>
    </location>
</feature>
<keyword evidence="2" id="KW-0805">Transcription regulation</keyword>
<dbReference type="Pfam" id="PF04542">
    <property type="entry name" value="Sigma70_r2"/>
    <property type="match status" value="1"/>
</dbReference>
<dbReference type="SUPFAM" id="SSF88946">
    <property type="entry name" value="Sigma2 domain of RNA polymerase sigma factors"/>
    <property type="match status" value="1"/>
</dbReference>
<dbReference type="GO" id="GO:0006352">
    <property type="term" value="P:DNA-templated transcription initiation"/>
    <property type="evidence" value="ECO:0007669"/>
    <property type="project" value="InterPro"/>
</dbReference>
<dbReference type="PANTHER" id="PTHR43133">
    <property type="entry name" value="RNA POLYMERASE ECF-TYPE SIGMA FACTO"/>
    <property type="match status" value="1"/>
</dbReference>
<dbReference type="InterPro" id="IPR013324">
    <property type="entry name" value="RNA_pol_sigma_r3/r4-like"/>
</dbReference>
<dbReference type="Proteomes" id="UP000580839">
    <property type="component" value="Unassembled WGS sequence"/>
</dbReference>
<gene>
    <name evidence="8" type="ORF">HOP12_13195</name>
</gene>
<dbReference type="InterPro" id="IPR013249">
    <property type="entry name" value="RNA_pol_sigma70_r4_t2"/>
</dbReference>
<sequence length="181" mass="20604">MLERACTGDPSALGEFFDHYFARVFATVRRLVGDPTAAEDITQDVFLKVHRHMNRLDPARDPAPWLFTVALNACRDFWRSESWRRARRTVPLEDPSIALQLHAKGAGPEQAFAQAEDQRRLLEAIDRLPPPLRAAVVLRECEGLDHREIADLTRVNYAASRKRHSRGLQALGELLREGESR</sequence>
<proteinExistence type="inferred from homology"/>
<keyword evidence="3" id="KW-0731">Sigma factor</keyword>
<feature type="domain" description="RNA polymerase sigma factor 70 region 4 type 2" evidence="7">
    <location>
        <begin position="119"/>
        <end position="171"/>
    </location>
</feature>
<comment type="similarity">
    <text evidence="1">Belongs to the sigma-70 factor family. ECF subfamily.</text>
</comment>
<dbReference type="AlphaFoldDB" id="A0A849SQA1"/>
<evidence type="ECO:0000313" key="9">
    <source>
        <dbReference type="Proteomes" id="UP000580839"/>
    </source>
</evidence>
<dbReference type="InterPro" id="IPR039425">
    <property type="entry name" value="RNA_pol_sigma-70-like"/>
</dbReference>
<dbReference type="Gene3D" id="1.10.1740.10">
    <property type="match status" value="1"/>
</dbReference>
<dbReference type="InterPro" id="IPR013325">
    <property type="entry name" value="RNA_pol_sigma_r2"/>
</dbReference>
<dbReference type="PANTHER" id="PTHR43133:SF8">
    <property type="entry name" value="RNA POLYMERASE SIGMA FACTOR HI_1459-RELATED"/>
    <property type="match status" value="1"/>
</dbReference>
<accession>A0A849SQA1</accession>
<organism evidence="8 9">
    <name type="scientific">Eiseniibacteriota bacterium</name>
    <dbReference type="NCBI Taxonomy" id="2212470"/>
    <lineage>
        <taxon>Bacteria</taxon>
        <taxon>Candidatus Eiseniibacteriota</taxon>
    </lineage>
</organism>
<dbReference type="InterPro" id="IPR036388">
    <property type="entry name" value="WH-like_DNA-bd_sf"/>
</dbReference>
<name>A0A849SQA1_UNCEI</name>
<evidence type="ECO:0000259" key="7">
    <source>
        <dbReference type="Pfam" id="PF08281"/>
    </source>
</evidence>
<evidence type="ECO:0000256" key="3">
    <source>
        <dbReference type="ARBA" id="ARBA00023082"/>
    </source>
</evidence>
<evidence type="ECO:0000313" key="8">
    <source>
        <dbReference type="EMBL" id="NOT35097.1"/>
    </source>
</evidence>
<comment type="caution">
    <text evidence="8">The sequence shown here is derived from an EMBL/GenBank/DDBJ whole genome shotgun (WGS) entry which is preliminary data.</text>
</comment>
<dbReference type="Pfam" id="PF08281">
    <property type="entry name" value="Sigma70_r4_2"/>
    <property type="match status" value="1"/>
</dbReference>
<dbReference type="SUPFAM" id="SSF88659">
    <property type="entry name" value="Sigma3 and sigma4 domains of RNA polymerase sigma factors"/>
    <property type="match status" value="1"/>
</dbReference>
<evidence type="ECO:0000256" key="5">
    <source>
        <dbReference type="ARBA" id="ARBA00023163"/>
    </source>
</evidence>
<dbReference type="EMBL" id="JABFRW010000172">
    <property type="protein sequence ID" value="NOT35097.1"/>
    <property type="molecule type" value="Genomic_DNA"/>
</dbReference>
<dbReference type="NCBIfam" id="TIGR02937">
    <property type="entry name" value="sigma70-ECF"/>
    <property type="match status" value="1"/>
</dbReference>
<dbReference type="InterPro" id="IPR014284">
    <property type="entry name" value="RNA_pol_sigma-70_dom"/>
</dbReference>